<accession>A0A848LAH8</accession>
<dbReference type="PANTHER" id="PTHR36453">
    <property type="entry name" value="SECRETED PROTEIN-RELATED"/>
    <property type="match status" value="1"/>
</dbReference>
<dbReference type="Pfam" id="PF07602">
    <property type="entry name" value="DUF1565"/>
    <property type="match status" value="1"/>
</dbReference>
<dbReference type="Proteomes" id="UP000518300">
    <property type="component" value="Unassembled WGS sequence"/>
</dbReference>
<organism evidence="3 4">
    <name type="scientific">Pyxidicoccus fallax</name>
    <dbReference type="NCBI Taxonomy" id="394095"/>
    <lineage>
        <taxon>Bacteria</taxon>
        <taxon>Pseudomonadati</taxon>
        <taxon>Myxococcota</taxon>
        <taxon>Myxococcia</taxon>
        <taxon>Myxococcales</taxon>
        <taxon>Cystobacterineae</taxon>
        <taxon>Myxococcaceae</taxon>
        <taxon>Pyxidicoccus</taxon>
    </lineage>
</organism>
<dbReference type="Pfam" id="PF13229">
    <property type="entry name" value="Beta_helix"/>
    <property type="match status" value="1"/>
</dbReference>
<sequence length="469" mass="49826">MKHGARRAGFWLGVGLITAMLGACGHVERAEDERVAQVEEAMGGAGTAGTAASAKHRDSCPEHFSREWYVSPSGSDGAEGSEGAPFHTIRRALKAVGPGEAIIVLPGEYAESVVIDGDVKAGRKDAPITLMARGHARILPGAGGALVQVRKPYWVVDGFDIDVKGQRRFAVVFEGDTEGSVLSGSNVHHGALGGGVTTYGGARGVLIEGNDIHDFRKQPRGDSHGVVIQATSRDITLRENDIHDNSGDSVQCLKPDRAGQAPARGVLIESNRLYSNDENAVDIKTCSDVVVRANHMHGFRKSATSAGEAVVIHYSARNVRVEGNDIADAGRGISVGGVRDGNQPHPSEVEVKDNRISDISQNGGGDGVGIRVENARDVEVVGNTIEKTEGYGMMLGLGANDAPSENVTVHDNSLRGQNLVRLGRHRPGLRMDRNRYAAGGRFKADPREVRGLDTWKQVSGVDEKSVELP</sequence>
<dbReference type="InterPro" id="IPR011050">
    <property type="entry name" value="Pectin_lyase_fold/virulence"/>
</dbReference>
<protein>
    <submittedName>
        <fullName evidence="3">DUF1565 domain-containing protein</fullName>
    </submittedName>
</protein>
<feature type="domain" description="DUF1565" evidence="1">
    <location>
        <begin position="73"/>
        <end position="112"/>
    </location>
</feature>
<dbReference type="RefSeq" id="WP_169345185.1">
    <property type="nucleotide sequence ID" value="NZ_JABBJJ010000050.1"/>
</dbReference>
<dbReference type="SUPFAM" id="SSF51126">
    <property type="entry name" value="Pectin lyase-like"/>
    <property type="match status" value="1"/>
</dbReference>
<reference evidence="3 4" key="1">
    <citation type="submission" date="2020-04" db="EMBL/GenBank/DDBJ databases">
        <title>Draft genome of Pyxidicoccus fallax type strain.</title>
        <authorList>
            <person name="Whitworth D.E."/>
        </authorList>
    </citation>
    <scope>NUCLEOTIDE SEQUENCE [LARGE SCALE GENOMIC DNA]</scope>
    <source>
        <strain evidence="3 4">DSM 14698</strain>
    </source>
</reference>
<dbReference type="AlphaFoldDB" id="A0A848LAH8"/>
<dbReference type="InterPro" id="IPR012334">
    <property type="entry name" value="Pectin_lyas_fold"/>
</dbReference>
<name>A0A848LAH8_9BACT</name>
<feature type="domain" description="Right handed beta helix" evidence="2">
    <location>
        <begin position="314"/>
        <end position="415"/>
    </location>
</feature>
<evidence type="ECO:0000259" key="2">
    <source>
        <dbReference type="Pfam" id="PF13229"/>
    </source>
</evidence>
<dbReference type="PANTHER" id="PTHR36453:SF1">
    <property type="entry name" value="RIGHT HANDED BETA HELIX DOMAIN-CONTAINING PROTEIN"/>
    <property type="match status" value="1"/>
</dbReference>
<comment type="caution">
    <text evidence="3">The sequence shown here is derived from an EMBL/GenBank/DDBJ whole genome shotgun (WGS) entry which is preliminary data.</text>
</comment>
<dbReference type="Gene3D" id="2.160.20.10">
    <property type="entry name" value="Single-stranded right-handed beta-helix, Pectin lyase-like"/>
    <property type="match status" value="2"/>
</dbReference>
<dbReference type="SMART" id="SM00710">
    <property type="entry name" value="PbH1"/>
    <property type="match status" value="9"/>
</dbReference>
<evidence type="ECO:0000313" key="3">
    <source>
        <dbReference type="EMBL" id="NMO15899.1"/>
    </source>
</evidence>
<keyword evidence="4" id="KW-1185">Reference proteome</keyword>
<dbReference type="PROSITE" id="PS51257">
    <property type="entry name" value="PROKAR_LIPOPROTEIN"/>
    <property type="match status" value="1"/>
</dbReference>
<dbReference type="InterPro" id="IPR039448">
    <property type="entry name" value="Beta_helix"/>
</dbReference>
<proteinExistence type="predicted"/>
<gene>
    <name evidence="3" type="ORF">HG543_13710</name>
</gene>
<dbReference type="InterPro" id="IPR011459">
    <property type="entry name" value="DUF1565"/>
</dbReference>
<dbReference type="EMBL" id="JABBJJ010000050">
    <property type="protein sequence ID" value="NMO15899.1"/>
    <property type="molecule type" value="Genomic_DNA"/>
</dbReference>
<evidence type="ECO:0000313" key="4">
    <source>
        <dbReference type="Proteomes" id="UP000518300"/>
    </source>
</evidence>
<evidence type="ECO:0000259" key="1">
    <source>
        <dbReference type="Pfam" id="PF07602"/>
    </source>
</evidence>
<dbReference type="InterPro" id="IPR006626">
    <property type="entry name" value="PbH1"/>
</dbReference>